<dbReference type="AlphaFoldDB" id="A0A3S5A9V6"/>
<protein>
    <submittedName>
        <fullName evidence="2">Uncharacterized protein</fullName>
    </submittedName>
</protein>
<proteinExistence type="predicted"/>
<accession>A0A3S5A9V6</accession>
<name>A0A3S5A9V6_9PLAT</name>
<evidence type="ECO:0000256" key="1">
    <source>
        <dbReference type="SAM" id="MobiDB-lite"/>
    </source>
</evidence>
<sequence>MWTAGIAAAWEPILDRLFKDDFVSNEDAEQAHAHTHTHVQTSCGAQLGLELSIRRRRDRSRSEFLPVVRCCALAQESGSRGFGLGPARTRTKSDEAPPSAVQPPRDKCRDRPGGTWLQLAQQQQPPDARHANKPILRKNVVTSAHTFPSCHTRGCLARVSSLQPKWGQSCVSLRTQVVSAFRKLVADTRLPSRGDSLPDKVKGERDSELKVHSSPHRTTLNPDT</sequence>
<dbReference type="Proteomes" id="UP000784294">
    <property type="component" value="Unassembled WGS sequence"/>
</dbReference>
<feature type="region of interest" description="Disordered" evidence="1">
    <location>
        <begin position="189"/>
        <end position="224"/>
    </location>
</feature>
<evidence type="ECO:0000313" key="2">
    <source>
        <dbReference type="EMBL" id="VEL10891.1"/>
    </source>
</evidence>
<feature type="compositionally biased region" description="Basic and acidic residues" evidence="1">
    <location>
        <begin position="189"/>
        <end position="211"/>
    </location>
</feature>
<evidence type="ECO:0000313" key="3">
    <source>
        <dbReference type="Proteomes" id="UP000784294"/>
    </source>
</evidence>
<organism evidence="2 3">
    <name type="scientific">Protopolystoma xenopodis</name>
    <dbReference type="NCBI Taxonomy" id="117903"/>
    <lineage>
        <taxon>Eukaryota</taxon>
        <taxon>Metazoa</taxon>
        <taxon>Spiralia</taxon>
        <taxon>Lophotrochozoa</taxon>
        <taxon>Platyhelminthes</taxon>
        <taxon>Monogenea</taxon>
        <taxon>Polyopisthocotylea</taxon>
        <taxon>Polystomatidea</taxon>
        <taxon>Polystomatidae</taxon>
        <taxon>Protopolystoma</taxon>
    </lineage>
</organism>
<dbReference type="EMBL" id="CAAALY010010221">
    <property type="protein sequence ID" value="VEL10891.1"/>
    <property type="molecule type" value="Genomic_DNA"/>
</dbReference>
<reference evidence="2" key="1">
    <citation type="submission" date="2018-11" db="EMBL/GenBank/DDBJ databases">
        <authorList>
            <consortium name="Pathogen Informatics"/>
        </authorList>
    </citation>
    <scope>NUCLEOTIDE SEQUENCE</scope>
</reference>
<gene>
    <name evidence="2" type="ORF">PXEA_LOCUS4331</name>
</gene>
<keyword evidence="3" id="KW-1185">Reference proteome</keyword>
<comment type="caution">
    <text evidence="2">The sequence shown here is derived from an EMBL/GenBank/DDBJ whole genome shotgun (WGS) entry which is preliminary data.</text>
</comment>
<feature type="region of interest" description="Disordered" evidence="1">
    <location>
        <begin position="81"/>
        <end position="113"/>
    </location>
</feature>